<evidence type="ECO:0000313" key="4">
    <source>
        <dbReference type="Proteomes" id="UP000322225"/>
    </source>
</evidence>
<dbReference type="KEGG" id="ksn:43587577"/>
<feature type="compositionally biased region" description="Basic and acidic residues" evidence="1">
    <location>
        <begin position="126"/>
        <end position="176"/>
    </location>
</feature>
<feature type="region of interest" description="Disordered" evidence="1">
    <location>
        <begin position="100"/>
        <end position="181"/>
    </location>
</feature>
<reference evidence="3" key="1">
    <citation type="submission" date="2017-08" db="EMBL/GenBank/DDBJ databases">
        <authorList>
            <person name="Cuomo C."/>
            <person name="Billmyre B."/>
            <person name="Heitman J."/>
        </authorList>
    </citation>
    <scope>NUCLEOTIDE SEQUENCE</scope>
    <source>
        <strain evidence="3">CBS 12478</strain>
    </source>
</reference>
<dbReference type="EMBL" id="CP144060">
    <property type="protein sequence ID" value="WWD21079.1"/>
    <property type="molecule type" value="Genomic_DNA"/>
</dbReference>
<reference evidence="3" key="2">
    <citation type="submission" date="2024-01" db="EMBL/GenBank/DDBJ databases">
        <title>Comparative genomics of Cryptococcus and Kwoniella reveals pathogenesis evolution and contrasting modes of karyotype evolution via chromosome fusion or intercentromeric recombination.</title>
        <authorList>
            <person name="Coelho M.A."/>
            <person name="David-Palma M."/>
            <person name="Shea T."/>
            <person name="Bowers K."/>
            <person name="McGinley-Smith S."/>
            <person name="Mohammad A.W."/>
            <person name="Gnirke A."/>
            <person name="Yurkov A.M."/>
            <person name="Nowrousian M."/>
            <person name="Sun S."/>
            <person name="Cuomo C.A."/>
            <person name="Heitman J."/>
        </authorList>
    </citation>
    <scope>NUCLEOTIDE SEQUENCE</scope>
    <source>
        <strain evidence="3">CBS 12478</strain>
    </source>
</reference>
<evidence type="ECO:0000256" key="1">
    <source>
        <dbReference type="SAM" id="MobiDB-lite"/>
    </source>
</evidence>
<sequence length="428" mass="48304">MSDLENELLGLAEDDPTRRPSKKRHNSSDKKKKSKAFMDSDDDGEADMDLDSDDDEPGSSKARGPVRNPYPLEGKLEALPEIERENILAGRLEEMQKFKDSQALDAMFQTLQGDEDDDEPSRKRRVESDERFEEQAKGKGRARSEKEDGEISHSYRRSPERYSPERKVASPKKESTDLDGVPANRQELNSARLSRYELVDIMYRDGFEGVVTGVDTSERFGSYSIEYKGRNVRDGRGLLCQYGKATRLFRIADVSNGDFEERSELKKKHEEIKALRDRPMSDITSRQARDSNFNRSAHLKIQQLINTRDLAQRRNDQATVDRLNSEIVKLGGDPVTGQLVGGGEAEDDYDLRIQRINENNKKKTKESMIKAHTAALARKKAEEAIIKAKGVVSEPVVEPVVPPASGLKKGETPQQYVARTIDLDLGDF</sequence>
<protein>
    <recommendedName>
        <fullName evidence="2">Plus3 domain-containing protein</fullName>
    </recommendedName>
</protein>
<accession>A0AAJ8LNI1</accession>
<feature type="domain" description="Plus3" evidence="2">
    <location>
        <begin position="182"/>
        <end position="274"/>
    </location>
</feature>
<gene>
    <name evidence="3" type="ORF">CI109_105560</name>
</gene>
<feature type="compositionally biased region" description="Acidic residues" evidence="1">
    <location>
        <begin position="39"/>
        <end position="57"/>
    </location>
</feature>
<dbReference type="InterPro" id="IPR036128">
    <property type="entry name" value="Plus3-like_sf"/>
</dbReference>
<dbReference type="SMART" id="SM00719">
    <property type="entry name" value="Plus3"/>
    <property type="match status" value="1"/>
</dbReference>
<evidence type="ECO:0000313" key="3">
    <source>
        <dbReference type="EMBL" id="WWD21079.1"/>
    </source>
</evidence>
<proteinExistence type="predicted"/>
<feature type="compositionally biased region" description="Basic residues" evidence="1">
    <location>
        <begin position="19"/>
        <end position="35"/>
    </location>
</feature>
<keyword evidence="4" id="KW-1185">Reference proteome</keyword>
<dbReference type="AlphaFoldDB" id="A0AAJ8LNI1"/>
<name>A0AAJ8LNI1_9TREE</name>
<dbReference type="GeneID" id="43587577"/>
<feature type="region of interest" description="Disordered" evidence="1">
    <location>
        <begin position="1"/>
        <end position="81"/>
    </location>
</feature>
<dbReference type="Proteomes" id="UP000322225">
    <property type="component" value="Chromosome 10"/>
</dbReference>
<dbReference type="SUPFAM" id="SSF159042">
    <property type="entry name" value="Plus3-like"/>
    <property type="match status" value="1"/>
</dbReference>
<organism evidence="3 4">
    <name type="scientific">Kwoniella shandongensis</name>
    <dbReference type="NCBI Taxonomy" id="1734106"/>
    <lineage>
        <taxon>Eukaryota</taxon>
        <taxon>Fungi</taxon>
        <taxon>Dikarya</taxon>
        <taxon>Basidiomycota</taxon>
        <taxon>Agaricomycotina</taxon>
        <taxon>Tremellomycetes</taxon>
        <taxon>Tremellales</taxon>
        <taxon>Cryptococcaceae</taxon>
        <taxon>Kwoniella</taxon>
    </lineage>
</organism>
<evidence type="ECO:0000259" key="2">
    <source>
        <dbReference type="SMART" id="SM00719"/>
    </source>
</evidence>
<dbReference type="RefSeq" id="XP_065823766.1">
    <property type="nucleotide sequence ID" value="XM_065967694.1"/>
</dbReference>
<dbReference type="InterPro" id="IPR004343">
    <property type="entry name" value="Plus-3_dom"/>
</dbReference>
<dbReference type="GO" id="GO:0003677">
    <property type="term" value="F:DNA binding"/>
    <property type="evidence" value="ECO:0007669"/>
    <property type="project" value="InterPro"/>
</dbReference>